<reference evidence="1 2" key="2">
    <citation type="journal article" date="2014" name="PLoS ONE">
        <title>Evolution of mitochondria reconstructed from the energy metabolism of living bacteria.</title>
        <authorList>
            <person name="Degli Esposti M."/>
            <person name="Chouaia B."/>
            <person name="Comandatore F."/>
            <person name="Crotti E."/>
            <person name="Sassera D."/>
            <person name="Lievens P.M."/>
            <person name="Daffonchio D."/>
            <person name="Bandi C."/>
        </authorList>
    </citation>
    <scope>NUCLEOTIDE SEQUENCE [LARGE SCALE GENOMIC DNA]</scope>
    <source>
        <strain evidence="1 2">SF2.1</strain>
    </source>
</reference>
<accession>A0A060QM23</accession>
<proteinExistence type="predicted"/>
<dbReference type="AlphaFoldDB" id="A0A060QM23"/>
<protein>
    <submittedName>
        <fullName evidence="1">Uncharacterized protein</fullName>
    </submittedName>
</protein>
<reference evidence="1 2" key="1">
    <citation type="journal article" date="2014" name="Genome Biol. Evol.">
        <title>Acetic acid bacteria genomes reveal functional traits for adaptation to life in insect guts.</title>
        <authorList>
            <person name="Chouaia B."/>
            <person name="Gaiarsa S."/>
            <person name="Crotti E."/>
            <person name="Comandatore F."/>
            <person name="Degli Esposti M."/>
            <person name="Ricci I."/>
            <person name="Alma A."/>
            <person name="Favia G."/>
            <person name="Bandi C."/>
            <person name="Daffonchio D."/>
        </authorList>
    </citation>
    <scope>NUCLEOTIDE SEQUENCE [LARGE SCALE GENOMIC DNA]</scope>
    <source>
        <strain evidence="1 2">SF2.1</strain>
    </source>
</reference>
<evidence type="ECO:0000313" key="2">
    <source>
        <dbReference type="Proteomes" id="UP000027583"/>
    </source>
</evidence>
<dbReference type="Proteomes" id="UP000027583">
    <property type="component" value="Unassembled WGS sequence"/>
</dbReference>
<dbReference type="EMBL" id="CBLX010000027">
    <property type="protein sequence ID" value="CDG41241.1"/>
    <property type="molecule type" value="Genomic_DNA"/>
</dbReference>
<evidence type="ECO:0000313" key="1">
    <source>
        <dbReference type="EMBL" id="CDG41241.1"/>
    </source>
</evidence>
<gene>
    <name evidence="1" type="ORF">ASAP_3196</name>
</gene>
<sequence length="56" mass="6643">MRFRTSIIQPKRKKRLSIPLGIERRFLRFATDRVLKALGRKLMVVSVHDRREPGPD</sequence>
<comment type="caution">
    <text evidence="1">The sequence shown here is derived from an EMBL/GenBank/DDBJ whole genome shotgun (WGS) entry which is preliminary data.</text>
</comment>
<organism evidence="1 2">
    <name type="scientific">Asaia bogorensis</name>
    <dbReference type="NCBI Taxonomy" id="91915"/>
    <lineage>
        <taxon>Bacteria</taxon>
        <taxon>Pseudomonadati</taxon>
        <taxon>Pseudomonadota</taxon>
        <taxon>Alphaproteobacteria</taxon>
        <taxon>Acetobacterales</taxon>
        <taxon>Acetobacteraceae</taxon>
        <taxon>Asaia</taxon>
    </lineage>
</organism>
<name>A0A060QM23_9PROT</name>